<dbReference type="InterPro" id="IPR023058">
    <property type="entry name" value="PPIase_PpiC_CS"/>
</dbReference>
<keyword evidence="1" id="KW-0697">Rotamase</keyword>
<dbReference type="PANTHER" id="PTHR47245">
    <property type="entry name" value="PEPTIDYLPROLYL ISOMERASE"/>
    <property type="match status" value="1"/>
</dbReference>
<dbReference type="InterPro" id="IPR000297">
    <property type="entry name" value="PPIase_PpiC"/>
</dbReference>
<feature type="region of interest" description="Disordered" evidence="2">
    <location>
        <begin position="321"/>
        <end position="346"/>
    </location>
</feature>
<dbReference type="InterPro" id="IPR046357">
    <property type="entry name" value="PPIase_dom_sf"/>
</dbReference>
<keyword evidence="3" id="KW-0812">Transmembrane</keyword>
<dbReference type="SUPFAM" id="SSF54534">
    <property type="entry name" value="FKBP-like"/>
    <property type="match status" value="1"/>
</dbReference>
<dbReference type="Proteomes" id="UP000283644">
    <property type="component" value="Unassembled WGS sequence"/>
</dbReference>
<reference evidence="5 6" key="1">
    <citation type="submission" date="2018-09" db="EMBL/GenBank/DDBJ databases">
        <title>Genome sequencing of Nocardioides immobilis CCTCC AB 2017083 for comparison to Nocardioides silvaticus.</title>
        <authorList>
            <person name="Li C."/>
            <person name="Wang G."/>
        </authorList>
    </citation>
    <scope>NUCLEOTIDE SEQUENCE [LARGE SCALE GENOMIC DNA]</scope>
    <source>
        <strain evidence="5 6">CCTCC AB 2017083</strain>
    </source>
</reference>
<keyword evidence="3" id="KW-0472">Membrane</keyword>
<evidence type="ECO:0000313" key="6">
    <source>
        <dbReference type="Proteomes" id="UP000283644"/>
    </source>
</evidence>
<evidence type="ECO:0000256" key="3">
    <source>
        <dbReference type="SAM" id="Phobius"/>
    </source>
</evidence>
<evidence type="ECO:0000256" key="2">
    <source>
        <dbReference type="SAM" id="MobiDB-lite"/>
    </source>
</evidence>
<dbReference type="PANTHER" id="PTHR47245:SF2">
    <property type="entry name" value="PEPTIDYL-PROLYL CIS-TRANS ISOMERASE HP_0175-RELATED"/>
    <property type="match status" value="1"/>
</dbReference>
<sequence length="346" mass="38369">MDRLKEIDRTKLVAAVLCVGLLAAVAVFAYTRLADDELPEDAVLRYGDRVVTEDELQDRVEILGALYGVQRPEDESEGEQFDKDSAKSMAVSLILDEAIEEHQIEIPERKAQDQLDQLIEDQLVGGRQAFVDWLSEVGINEQDVLDEITSQLATSRLVEEVVQDVPDVTDEDVRVAFDEHRDRMVTPEARRLLNIVVETKRDAQRVLEALRGGADFGEVAATWSRDGSTRDSGGDLGLVTADQLEADYADAAFSTLRGSVFGPVETQYGWNVGKVADVRPSTALTFAAVKETLARELQNRERLEAWRSYLGDLLEDADVEYADSYLPDDPTAPPSDLPETTPDAEK</sequence>
<feature type="transmembrane region" description="Helical" evidence="3">
    <location>
        <begin position="12"/>
        <end position="30"/>
    </location>
</feature>
<dbReference type="PROSITE" id="PS50198">
    <property type="entry name" value="PPIC_PPIASE_2"/>
    <property type="match status" value="1"/>
</dbReference>
<name>A0A417XZE9_9ACTN</name>
<dbReference type="AlphaFoldDB" id="A0A417XZE9"/>
<keyword evidence="1 5" id="KW-0413">Isomerase</keyword>
<keyword evidence="6" id="KW-1185">Reference proteome</keyword>
<keyword evidence="3" id="KW-1133">Transmembrane helix</keyword>
<dbReference type="GO" id="GO:0003755">
    <property type="term" value="F:peptidyl-prolyl cis-trans isomerase activity"/>
    <property type="evidence" value="ECO:0007669"/>
    <property type="project" value="UniProtKB-KW"/>
</dbReference>
<dbReference type="InterPro" id="IPR027304">
    <property type="entry name" value="Trigger_fact/SurA_dom_sf"/>
</dbReference>
<organism evidence="5 6">
    <name type="scientific">Nocardioides immobilis</name>
    <dbReference type="NCBI Taxonomy" id="2049295"/>
    <lineage>
        <taxon>Bacteria</taxon>
        <taxon>Bacillati</taxon>
        <taxon>Actinomycetota</taxon>
        <taxon>Actinomycetes</taxon>
        <taxon>Propionibacteriales</taxon>
        <taxon>Nocardioidaceae</taxon>
        <taxon>Nocardioides</taxon>
    </lineage>
</organism>
<evidence type="ECO:0000256" key="1">
    <source>
        <dbReference type="PROSITE-ProRule" id="PRU00278"/>
    </source>
</evidence>
<accession>A0A417XZE9</accession>
<dbReference type="SUPFAM" id="SSF109998">
    <property type="entry name" value="Triger factor/SurA peptide-binding domain-like"/>
    <property type="match status" value="1"/>
</dbReference>
<dbReference type="PROSITE" id="PS01096">
    <property type="entry name" value="PPIC_PPIASE_1"/>
    <property type="match status" value="1"/>
</dbReference>
<proteinExistence type="predicted"/>
<dbReference type="EMBL" id="QXGH01000022">
    <property type="protein sequence ID" value="RHW25726.1"/>
    <property type="molecule type" value="Genomic_DNA"/>
</dbReference>
<evidence type="ECO:0000259" key="4">
    <source>
        <dbReference type="PROSITE" id="PS50198"/>
    </source>
</evidence>
<protein>
    <submittedName>
        <fullName evidence="5">Peptidylprolyl isomerase</fullName>
    </submittedName>
</protein>
<dbReference type="Gene3D" id="1.10.4030.10">
    <property type="entry name" value="Porin chaperone SurA, peptide-binding domain"/>
    <property type="match status" value="1"/>
</dbReference>
<feature type="domain" description="PpiC" evidence="4">
    <location>
        <begin position="187"/>
        <end position="277"/>
    </location>
</feature>
<comment type="caution">
    <text evidence="5">The sequence shown here is derived from an EMBL/GenBank/DDBJ whole genome shotgun (WGS) entry which is preliminary data.</text>
</comment>
<evidence type="ECO:0000313" key="5">
    <source>
        <dbReference type="EMBL" id="RHW25726.1"/>
    </source>
</evidence>
<dbReference type="Gene3D" id="3.10.50.40">
    <property type="match status" value="1"/>
</dbReference>
<gene>
    <name evidence="5" type="ORF">D0Z08_18305</name>
</gene>
<dbReference type="Pfam" id="PF13145">
    <property type="entry name" value="Rotamase_2"/>
    <property type="match status" value="1"/>
</dbReference>
<dbReference type="InterPro" id="IPR050245">
    <property type="entry name" value="PrsA_foldase"/>
</dbReference>